<dbReference type="RefSeq" id="WP_162220266.1">
    <property type="nucleotide sequence ID" value="NZ_VIQT01000002.1"/>
</dbReference>
<comment type="caution">
    <text evidence="1">The sequence shown here is derived from an EMBL/GenBank/DDBJ whole genome shotgun (WGS) entry which is preliminary data.</text>
</comment>
<name>A0A845STA2_9FIRM</name>
<reference evidence="1 2" key="1">
    <citation type="submission" date="2019-06" db="EMBL/GenBank/DDBJ databases">
        <title>Draft genome sequences of 15 bacterial species constituting the stable defined intestinal microbiota of the GM15 gnotobiotic mouse model.</title>
        <authorList>
            <person name="Elie C."/>
            <person name="Mathieu A."/>
            <person name="Saliou A."/>
            <person name="Darnaud M."/>
            <person name="Leulier F."/>
            <person name="Tamellini A."/>
        </authorList>
    </citation>
    <scope>NUCLEOTIDE SEQUENCE [LARGE SCALE GENOMIC DNA]</scope>
    <source>
        <strain evidence="1 2">JM4-15</strain>
    </source>
</reference>
<proteinExistence type="predicted"/>
<dbReference type="EMBL" id="VIQT01000002">
    <property type="protein sequence ID" value="NDO37783.1"/>
    <property type="molecule type" value="Genomic_DNA"/>
</dbReference>
<evidence type="ECO:0000313" key="1">
    <source>
        <dbReference type="EMBL" id="NDO37783.1"/>
    </source>
</evidence>
<evidence type="ECO:0000313" key="2">
    <source>
        <dbReference type="Proteomes" id="UP000462501"/>
    </source>
</evidence>
<accession>A0A845STA2</accession>
<dbReference type="Proteomes" id="UP000462501">
    <property type="component" value="Unassembled WGS sequence"/>
</dbReference>
<sequence>MANDKTILSETLCNLQKLSPHRLSPHLEALLQHSIVYEEKLTKLCWEIYRCTDNLEELEQRLTELSDAGELYCMRRRTILDSMYGTTAANYARTGVTFPQKADISQDIQISHDALTNTLRLVMPELLPFKGKWSVYLPDKIRCALEKFEQEYQHRGGGKLKISPAFVLFIHHYGEEARARSLYRDYDNQEYSCVLNALHSTQIFNDSAATFINTQMAVPDDRSFTEIVITEVKRMLEVVNALDLSLYTDSQCKRQIGSP</sequence>
<protein>
    <submittedName>
        <fullName evidence="1">Uncharacterized protein</fullName>
    </submittedName>
</protein>
<dbReference type="AlphaFoldDB" id="A0A845STA2"/>
<organism evidence="1 2">
    <name type="scientific">Anaerotruncus colihominis</name>
    <dbReference type="NCBI Taxonomy" id="169435"/>
    <lineage>
        <taxon>Bacteria</taxon>
        <taxon>Bacillati</taxon>
        <taxon>Bacillota</taxon>
        <taxon>Clostridia</taxon>
        <taxon>Eubacteriales</taxon>
        <taxon>Oscillospiraceae</taxon>
        <taxon>Anaerotruncus</taxon>
    </lineage>
</organism>
<gene>
    <name evidence="1" type="ORF">FMM72_00720</name>
</gene>